<keyword evidence="1" id="KW-0119">Carbohydrate metabolism</keyword>
<dbReference type="OrthoDB" id="9810372at2"/>
<sequence length="304" mass="32402">MHIGIDLGGTKTEIIVLSSQKQEVYRKREATDKKSYQQVLQQLTRLVREAELELSADCTIGIGIPGTLSPDHGNVKNANSTVLIGHPLDRDLEALLHRPVKIANDADCFTLSEAIDGAGSGAQSVFGVILGTGVGGGIVINNTILDGPNRICGEWGHNPLPWPTHLDLPARACYCGKSACIETYLSGPALEHQYQGLTAQTSPTEAQVIAALATSGNAEAQQVLEAYCHRLAKALASVINILDPEVIVLGGGLSNIQKLYDEVPEQLQRFVFSDSLNTKLLPNRYGDSSGVRGAAWLGMAGKVN</sequence>
<keyword evidence="2" id="KW-0418">Kinase</keyword>
<accession>A0A1Y0IBU9</accession>
<protein>
    <submittedName>
        <fullName evidence="2">ROK family glucokinase</fullName>
    </submittedName>
</protein>
<dbReference type="SUPFAM" id="SSF53067">
    <property type="entry name" value="Actin-like ATPase domain"/>
    <property type="match status" value="1"/>
</dbReference>
<reference evidence="2 3" key="1">
    <citation type="submission" date="2017-05" db="EMBL/GenBank/DDBJ databases">
        <title>Genomic insights into alkan degradation activity of Oleiphilus messinensis.</title>
        <authorList>
            <person name="Kozyavkin S.A."/>
            <person name="Slesarev A.I."/>
            <person name="Golyshin P.N."/>
            <person name="Korzhenkov A."/>
            <person name="Golyshina O.N."/>
            <person name="Toshchakov S.V."/>
        </authorList>
    </citation>
    <scope>NUCLEOTIDE SEQUENCE [LARGE SCALE GENOMIC DNA]</scope>
    <source>
        <strain evidence="2 3">ME102</strain>
    </source>
</reference>
<dbReference type="InterPro" id="IPR000600">
    <property type="entry name" value="ROK"/>
</dbReference>
<dbReference type="Proteomes" id="UP000196027">
    <property type="component" value="Chromosome"/>
</dbReference>
<name>A0A1Y0IBU9_9GAMM</name>
<evidence type="ECO:0000313" key="3">
    <source>
        <dbReference type="Proteomes" id="UP000196027"/>
    </source>
</evidence>
<organism evidence="2 3">
    <name type="scientific">Oleiphilus messinensis</name>
    <dbReference type="NCBI Taxonomy" id="141451"/>
    <lineage>
        <taxon>Bacteria</taxon>
        <taxon>Pseudomonadati</taxon>
        <taxon>Pseudomonadota</taxon>
        <taxon>Gammaproteobacteria</taxon>
        <taxon>Oceanospirillales</taxon>
        <taxon>Oleiphilaceae</taxon>
        <taxon>Oleiphilus</taxon>
    </lineage>
</organism>
<dbReference type="PROSITE" id="PS01125">
    <property type="entry name" value="ROK"/>
    <property type="match status" value="1"/>
</dbReference>
<dbReference type="GO" id="GO:0004396">
    <property type="term" value="F:hexokinase activity"/>
    <property type="evidence" value="ECO:0007669"/>
    <property type="project" value="TreeGrafter"/>
</dbReference>
<evidence type="ECO:0000313" key="2">
    <source>
        <dbReference type="EMBL" id="ARU57629.1"/>
    </source>
</evidence>
<dbReference type="InterPro" id="IPR043129">
    <property type="entry name" value="ATPase_NBD"/>
</dbReference>
<dbReference type="AlphaFoldDB" id="A0A1Y0IBU9"/>
<proteinExistence type="predicted"/>
<dbReference type="KEGG" id="ome:OLMES_3602"/>
<dbReference type="PANTHER" id="PTHR18964:SF174">
    <property type="entry name" value="D-ALLOSE KINASE-RELATED"/>
    <property type="match status" value="1"/>
</dbReference>
<dbReference type="CDD" id="cd24066">
    <property type="entry name" value="ASKHA_NBD_ROK_EcFRK-like"/>
    <property type="match status" value="1"/>
</dbReference>
<dbReference type="PANTHER" id="PTHR18964">
    <property type="entry name" value="ROK (REPRESSOR, ORF, KINASE) FAMILY"/>
    <property type="match status" value="1"/>
</dbReference>
<keyword evidence="2" id="KW-0808">Transferase</keyword>
<evidence type="ECO:0000256" key="1">
    <source>
        <dbReference type="ARBA" id="ARBA00023277"/>
    </source>
</evidence>
<dbReference type="RefSeq" id="WP_087462499.1">
    <property type="nucleotide sequence ID" value="NZ_CP021425.1"/>
</dbReference>
<keyword evidence="3" id="KW-1185">Reference proteome</keyword>
<gene>
    <name evidence="2" type="ORF">OLMES_3602</name>
</gene>
<dbReference type="Gene3D" id="3.30.420.40">
    <property type="match status" value="2"/>
</dbReference>
<dbReference type="Pfam" id="PF00480">
    <property type="entry name" value="ROK"/>
    <property type="match status" value="1"/>
</dbReference>
<dbReference type="EMBL" id="CP021425">
    <property type="protein sequence ID" value="ARU57629.1"/>
    <property type="molecule type" value="Genomic_DNA"/>
</dbReference>
<dbReference type="InterPro" id="IPR049874">
    <property type="entry name" value="ROK_cs"/>
</dbReference>